<accession>A0A7W7ZZZ0</accession>
<evidence type="ECO:0000256" key="3">
    <source>
        <dbReference type="SAM" id="SignalP"/>
    </source>
</evidence>
<protein>
    <submittedName>
        <fullName evidence="5">D-alanyl-D-alanine carboxypeptidase</fullName>
        <ecNumber evidence="5">3.4.16.4</ecNumber>
    </submittedName>
</protein>
<dbReference type="Proteomes" id="UP000568380">
    <property type="component" value="Unassembled WGS sequence"/>
</dbReference>
<reference evidence="5 6" key="1">
    <citation type="submission" date="2020-08" db="EMBL/GenBank/DDBJ databases">
        <title>Genomic Encyclopedia of Type Strains, Phase IV (KMG-IV): sequencing the most valuable type-strain genomes for metagenomic binning, comparative biology and taxonomic classification.</title>
        <authorList>
            <person name="Goeker M."/>
        </authorList>
    </citation>
    <scope>NUCLEOTIDE SEQUENCE [LARGE SCALE GENOMIC DNA]</scope>
    <source>
        <strain evidence="5 6">DSM 45385</strain>
    </source>
</reference>
<dbReference type="PANTHER" id="PTHR43283">
    <property type="entry name" value="BETA-LACTAMASE-RELATED"/>
    <property type="match status" value="1"/>
</dbReference>
<dbReference type="GO" id="GO:0009002">
    <property type="term" value="F:serine-type D-Ala-D-Ala carboxypeptidase activity"/>
    <property type="evidence" value="ECO:0007669"/>
    <property type="project" value="UniProtKB-EC"/>
</dbReference>
<evidence type="ECO:0000313" key="5">
    <source>
        <dbReference type="EMBL" id="MBB5076963.1"/>
    </source>
</evidence>
<dbReference type="RefSeq" id="WP_184960574.1">
    <property type="nucleotide sequence ID" value="NZ_JACHIN010000003.1"/>
</dbReference>
<dbReference type="PANTHER" id="PTHR43283:SF11">
    <property type="entry name" value="BETA-LACTAMASE-RELATED DOMAIN-CONTAINING PROTEIN"/>
    <property type="match status" value="1"/>
</dbReference>
<dbReference type="InterPro" id="IPR012338">
    <property type="entry name" value="Beta-lactam/transpept-like"/>
</dbReference>
<feature type="compositionally biased region" description="Polar residues" evidence="2">
    <location>
        <begin position="374"/>
        <end position="383"/>
    </location>
</feature>
<gene>
    <name evidence="5" type="ORF">HNR40_002436</name>
</gene>
<dbReference type="InterPro" id="IPR001466">
    <property type="entry name" value="Beta-lactam-related"/>
</dbReference>
<keyword evidence="6" id="KW-1185">Reference proteome</keyword>
<dbReference type="EC" id="3.4.16.4" evidence="5"/>
<feature type="region of interest" description="Disordered" evidence="2">
    <location>
        <begin position="361"/>
        <end position="383"/>
    </location>
</feature>
<keyword evidence="5" id="KW-0645">Protease</keyword>
<keyword evidence="3" id="KW-0732">Signal</keyword>
<dbReference type="Pfam" id="PF00144">
    <property type="entry name" value="Beta-lactamase"/>
    <property type="match status" value="1"/>
</dbReference>
<feature type="domain" description="Beta-lactamase-related" evidence="4">
    <location>
        <begin position="33"/>
        <end position="302"/>
    </location>
</feature>
<keyword evidence="5" id="KW-0121">Carboxypeptidase</keyword>
<dbReference type="SUPFAM" id="SSF56601">
    <property type="entry name" value="beta-lactamase/transpeptidase-like"/>
    <property type="match status" value="1"/>
</dbReference>
<dbReference type="AlphaFoldDB" id="A0A7W7ZZZ0"/>
<proteinExistence type="predicted"/>
<sequence>MGKRLTAGLAGAVLALGLAQPATARVDPGTGDVRRAVAQLAGTSGVLGAIGELYVDGRRVGHGSAGSRLLGGKGGKIPTDARYRVGSQTKGMTATVILQLVKEGKLGLDDKLADVLPVVAGKDLVERAADITVRQLIRHTSGVPEWFRPDLVDVFDFTTYYRPADLLKLSRTQPRTGEPGEKFAYSSANYTLLTMIIERITGRSLAAEFERRLFRPLGMSATYLPIRPPQAIKGPHGHGYAPTPGGELRDMDRLNASWGHGAGGVISTARDMSTYRRAFLQGRLLPADLQRVITDPPEGAPPPPSPPCGGQIVQTNGGAPGFTSATISTRDGRKHFAISTTLDAEQNLNVIRAISKAAESVLCPNGPNGPDTPASPQSAGTDG</sequence>
<feature type="chain" id="PRO_5030795621" evidence="3">
    <location>
        <begin position="25"/>
        <end position="383"/>
    </location>
</feature>
<keyword evidence="1 5" id="KW-0378">Hydrolase</keyword>
<evidence type="ECO:0000256" key="1">
    <source>
        <dbReference type="ARBA" id="ARBA00022801"/>
    </source>
</evidence>
<dbReference type="InterPro" id="IPR050789">
    <property type="entry name" value="Diverse_Enzym_Activities"/>
</dbReference>
<evidence type="ECO:0000313" key="6">
    <source>
        <dbReference type="Proteomes" id="UP000568380"/>
    </source>
</evidence>
<organism evidence="5 6">
    <name type="scientific">Nonomuraea endophytica</name>
    <dbReference type="NCBI Taxonomy" id="714136"/>
    <lineage>
        <taxon>Bacteria</taxon>
        <taxon>Bacillati</taxon>
        <taxon>Actinomycetota</taxon>
        <taxon>Actinomycetes</taxon>
        <taxon>Streptosporangiales</taxon>
        <taxon>Streptosporangiaceae</taxon>
        <taxon>Nonomuraea</taxon>
    </lineage>
</organism>
<dbReference type="Gene3D" id="3.40.710.10">
    <property type="entry name" value="DD-peptidase/beta-lactamase superfamily"/>
    <property type="match status" value="1"/>
</dbReference>
<feature type="signal peptide" evidence="3">
    <location>
        <begin position="1"/>
        <end position="24"/>
    </location>
</feature>
<name>A0A7W7ZZZ0_9ACTN</name>
<comment type="caution">
    <text evidence="5">The sequence shown here is derived from an EMBL/GenBank/DDBJ whole genome shotgun (WGS) entry which is preliminary data.</text>
</comment>
<dbReference type="EMBL" id="JACHIN010000003">
    <property type="protein sequence ID" value="MBB5076963.1"/>
    <property type="molecule type" value="Genomic_DNA"/>
</dbReference>
<evidence type="ECO:0000256" key="2">
    <source>
        <dbReference type="SAM" id="MobiDB-lite"/>
    </source>
</evidence>
<evidence type="ECO:0000259" key="4">
    <source>
        <dbReference type="Pfam" id="PF00144"/>
    </source>
</evidence>